<dbReference type="EMBL" id="MT631309">
    <property type="protein sequence ID" value="QNO48107.1"/>
    <property type="molecule type" value="Genomic_DNA"/>
</dbReference>
<keyword evidence="1" id="KW-0812">Transmembrane</keyword>
<organism evidence="2">
    <name type="scientific">Candidatus Methanogaster sp. ANME-2c ERB4</name>
    <dbReference type="NCBI Taxonomy" id="2759911"/>
    <lineage>
        <taxon>Archaea</taxon>
        <taxon>Methanobacteriati</taxon>
        <taxon>Methanobacteriota</taxon>
        <taxon>Stenosarchaea group</taxon>
        <taxon>Methanomicrobia</taxon>
        <taxon>Methanosarcinales</taxon>
        <taxon>ANME-2 cluster</taxon>
        <taxon>Candidatus Methanogasteraceae</taxon>
        <taxon>Candidatus Methanogaster</taxon>
    </lineage>
</organism>
<reference evidence="2" key="1">
    <citation type="submission" date="2020-06" db="EMBL/GenBank/DDBJ databases">
        <title>Unique genomic features of the anaerobic methanotrophic archaea.</title>
        <authorList>
            <person name="Chadwick G.L."/>
            <person name="Skennerton C.T."/>
            <person name="Laso-Perez R."/>
            <person name="Leu A.O."/>
            <person name="Speth D.R."/>
            <person name="Yu H."/>
            <person name="Morgan-Lang C."/>
            <person name="Hatzenpichler R."/>
            <person name="Goudeau D."/>
            <person name="Malmstrom R."/>
            <person name="Brazelton W.J."/>
            <person name="Woyke T."/>
            <person name="Hallam S.J."/>
            <person name="Tyson G.W."/>
            <person name="Wegener G."/>
            <person name="Boetius A."/>
            <person name="Orphan V."/>
        </authorList>
    </citation>
    <scope>NUCLEOTIDE SEQUENCE</scope>
</reference>
<name>A0A7G9Y0A7_9EURY</name>
<dbReference type="SUPFAM" id="SSF48371">
    <property type="entry name" value="ARM repeat"/>
    <property type="match status" value="1"/>
</dbReference>
<feature type="transmembrane region" description="Helical" evidence="1">
    <location>
        <begin position="217"/>
        <end position="237"/>
    </location>
</feature>
<evidence type="ECO:0008006" key="4">
    <source>
        <dbReference type="Google" id="ProtNLM"/>
    </source>
</evidence>
<protein>
    <recommendedName>
        <fullName evidence="4">HEAT repeat domain-containing protein</fullName>
    </recommendedName>
</protein>
<evidence type="ECO:0000313" key="2">
    <source>
        <dbReference type="EMBL" id="QNO41441.1"/>
    </source>
</evidence>
<evidence type="ECO:0000313" key="3">
    <source>
        <dbReference type="EMBL" id="QNO48107.1"/>
    </source>
</evidence>
<dbReference type="InterPro" id="IPR016024">
    <property type="entry name" value="ARM-type_fold"/>
</dbReference>
<dbReference type="AlphaFoldDB" id="A0A7G9Y0A7"/>
<accession>A0A7G9Y0A7</accession>
<keyword evidence="1" id="KW-0472">Membrane</keyword>
<evidence type="ECO:0000256" key="1">
    <source>
        <dbReference type="SAM" id="Phobius"/>
    </source>
</evidence>
<sequence>MIKVIVLTAVIAALLAMPCAGASNETADDVVVNAADSERILLDYSINTIDVVSMGAENYYVVGYKNVICGRGIVVFTDDGTVVQNESTVDSVFEAVAWRKVVSQMTLENISTIKTLVGAPQAIETDRVDMLASCDSLAVLSSNIGGSNDTNYEVLAAFSRQILDVDGKITEISNGTDFFLKGLSEHEKKVSNVVDDANSSIKSLHSDWKGRHNAQNWVFGALVLIVILLIVATALVYMRSKKGGVPTVSLSKPDFKLIGGKKTNIIDQLHSPDADLRARSALMAGASAEINESTIPHLIVLLDDVDDRVRANAAQSIRRIGQKNSSLVQFAKDPLMRHLNDPSEKVRDAVNTAYQAIGGGAVAGAEGAVEVAAVAEVAAVNAVDAEVASGDAAEEVAEVVKEAVEPKVESKAAETIGAGAKVQLTDAQQHRLRELQQSVDRSMNDLPAGCDLCMPHYLTGICTTIAHAIEHAHGAESEEIDELIDAAGTACNYIVNLIENGRFIDVCISNNMGAFDDTGFACEIEEYSDKLDALIRDPAGFVDSSLVESELWELDSEITRKMGEFMIIPVSGLWKVSKSVFDDASDESGIKRAFMILMSWIILGRVREMLRNPEIVRRLRL</sequence>
<dbReference type="Pfam" id="PF13646">
    <property type="entry name" value="HEAT_2"/>
    <property type="match status" value="1"/>
</dbReference>
<proteinExistence type="predicted"/>
<dbReference type="InterPro" id="IPR011989">
    <property type="entry name" value="ARM-like"/>
</dbReference>
<gene>
    <name evidence="2" type="ORF">GHLCCNMM_00005</name>
    <name evidence="3" type="ORF">PAKOAIFC_00005</name>
</gene>
<dbReference type="Gene3D" id="1.25.10.10">
    <property type="entry name" value="Leucine-rich Repeat Variant"/>
    <property type="match status" value="1"/>
</dbReference>
<keyword evidence="1" id="KW-1133">Transmembrane helix</keyword>
<dbReference type="EMBL" id="MT630641">
    <property type="protein sequence ID" value="QNO41441.1"/>
    <property type="molecule type" value="Genomic_DNA"/>
</dbReference>